<proteinExistence type="predicted"/>
<dbReference type="EMBL" id="CP024785">
    <property type="protein sequence ID" value="AUB38707.1"/>
    <property type="molecule type" value="Genomic_DNA"/>
</dbReference>
<keyword evidence="1" id="KW-0223">Dioxygenase</keyword>
<organism evidence="1 2">
    <name type="scientific">Nostoc flagelliforme CCNUN1</name>
    <dbReference type="NCBI Taxonomy" id="2038116"/>
    <lineage>
        <taxon>Bacteria</taxon>
        <taxon>Bacillati</taxon>
        <taxon>Cyanobacteriota</taxon>
        <taxon>Cyanophyceae</taxon>
        <taxon>Nostocales</taxon>
        <taxon>Nostocaceae</taxon>
        <taxon>Nostoc</taxon>
    </lineage>
</organism>
<name>A0A2K8STG3_9NOSO</name>
<dbReference type="AlphaFoldDB" id="A0A2K8STG3"/>
<dbReference type="Proteomes" id="UP000232003">
    <property type="component" value="Chromosome"/>
</dbReference>
<dbReference type="InterPro" id="IPR008775">
    <property type="entry name" value="Phytyl_CoA_dOase-like"/>
</dbReference>
<protein>
    <submittedName>
        <fullName evidence="1">Phytanoyl-CoA dioxygenase</fullName>
    </submittedName>
</protein>
<dbReference type="Pfam" id="PF05721">
    <property type="entry name" value="PhyH"/>
    <property type="match status" value="1"/>
</dbReference>
<reference evidence="1 2" key="1">
    <citation type="submission" date="2017-11" db="EMBL/GenBank/DDBJ databases">
        <title>Complete genome of a free-living desiccation-tolerant cyanobacterium and its photosynthetic adaptation to extreme terrestrial habitat.</title>
        <authorList>
            <person name="Shang J."/>
        </authorList>
    </citation>
    <scope>NUCLEOTIDE SEQUENCE [LARGE SCALE GENOMIC DNA]</scope>
    <source>
        <strain evidence="1 2">CCNUN1</strain>
    </source>
</reference>
<dbReference type="SUPFAM" id="SSF51197">
    <property type="entry name" value="Clavaminate synthase-like"/>
    <property type="match status" value="1"/>
</dbReference>
<evidence type="ECO:0000313" key="1">
    <source>
        <dbReference type="EMBL" id="AUB38707.1"/>
    </source>
</evidence>
<keyword evidence="2" id="KW-1185">Reference proteome</keyword>
<dbReference type="GO" id="GO:0016706">
    <property type="term" value="F:2-oxoglutarate-dependent dioxygenase activity"/>
    <property type="evidence" value="ECO:0007669"/>
    <property type="project" value="UniProtKB-ARBA"/>
</dbReference>
<evidence type="ECO:0000313" key="2">
    <source>
        <dbReference type="Proteomes" id="UP000232003"/>
    </source>
</evidence>
<dbReference type="KEGG" id="nfl:COO91_04682"/>
<keyword evidence="1" id="KW-0560">Oxidoreductase</keyword>
<dbReference type="Gene3D" id="2.60.120.620">
    <property type="entry name" value="q2cbj1_9rhob like domain"/>
    <property type="match status" value="1"/>
</dbReference>
<gene>
    <name evidence="1" type="ORF">COO91_04682</name>
</gene>
<sequence>MNASYHLNLRRLMSISLFNNYLDRIFSKFYNICYENYKGLTKNPRWLLMRKIARFKTGRTIMIFLLKPSKNLSSLVVNESNSCFTDVNVDDVVNTLKTEGLYLGINLPQEIVKEIVEFAYSTVCYGNRKTNMGFFYHQKQQAQLKSGKIFIIGSYFNTSLLCPAIKKLQNDPKLLAIAARYLNAQAVHQGNMMWWSFSGETTYHQKSQAAQLFHYDIDDYRFIKFFFYLTDVDDQSGPHICVRGSHNKKKLSYLWLRKRETDEEIIDYYGSESLVKICGKAGFGFVEDPLCFHKGITPTDKDRLILQIEFARTDYGMQHDFRASSLLKCI</sequence>
<accession>A0A2K8STG3</accession>